<dbReference type="PATRIC" id="fig|167964.4.peg.877"/>
<keyword evidence="6 12" id="KW-0347">Helicase</keyword>
<dbReference type="InterPro" id="IPR011545">
    <property type="entry name" value="DEAD/DEAH_box_helicase_dom"/>
</dbReference>
<comment type="subunit">
    <text evidence="12">Component of the replication restart primosome.</text>
</comment>
<dbReference type="PANTHER" id="PTHR30580:SF0">
    <property type="entry name" value="PRIMOSOMAL PROTEIN N"/>
    <property type="match status" value="1"/>
</dbReference>
<dbReference type="FunFam" id="3.40.50.300:FF:000489">
    <property type="entry name" value="Primosome assembly protein PriA"/>
    <property type="match status" value="1"/>
</dbReference>
<evidence type="ECO:0000256" key="4">
    <source>
        <dbReference type="ARBA" id="ARBA00022741"/>
    </source>
</evidence>
<comment type="caution">
    <text evidence="14">The sequence shown here is derived from an EMBL/GenBank/DDBJ whole genome shotgun (WGS) entry which is preliminary data.</text>
</comment>
<evidence type="ECO:0000313" key="15">
    <source>
        <dbReference type="Proteomes" id="UP000064249"/>
    </source>
</evidence>
<comment type="function">
    <text evidence="12">Initiates the restart of stalled replication forks, which reloads the replicative helicase on sites other than the origin of replication. Recognizes and binds to abandoned replication forks and remodels them to uncover a helicase loading site. Promotes assembly of the primosome at these replication forks.</text>
</comment>
<dbReference type="GO" id="GO:0005524">
    <property type="term" value="F:ATP binding"/>
    <property type="evidence" value="ECO:0007669"/>
    <property type="project" value="UniProtKB-UniRule"/>
</dbReference>
<keyword evidence="3 12" id="KW-0479">Metal-binding</keyword>
<feature type="binding site" evidence="12">
    <location>
        <position position="579"/>
    </location>
    <ligand>
        <name>Zn(2+)</name>
        <dbReference type="ChEBI" id="CHEBI:29105"/>
        <label>2</label>
    </ligand>
</feature>
<keyword evidence="4 12" id="KW-0547">Nucleotide-binding</keyword>
<dbReference type="InterPro" id="IPR005259">
    <property type="entry name" value="PriA"/>
</dbReference>
<proteinExistence type="inferred from homology"/>
<feature type="binding site" evidence="12">
    <location>
        <position position="576"/>
    </location>
    <ligand>
        <name>Zn(2+)</name>
        <dbReference type="ChEBI" id="CHEBI:29105"/>
        <label>2</label>
    </ligand>
</feature>
<dbReference type="GO" id="GO:0006269">
    <property type="term" value="P:DNA replication, synthesis of primer"/>
    <property type="evidence" value="ECO:0007669"/>
    <property type="project" value="UniProtKB-KW"/>
</dbReference>
<comment type="catalytic activity">
    <reaction evidence="12">
        <text>Couples ATP hydrolysis with the unwinding of duplex DNA by translocating in the 3'-5' direction.</text>
        <dbReference type="EC" id="5.6.2.4"/>
    </reaction>
</comment>
<feature type="binding site" evidence="12">
    <location>
        <position position="549"/>
    </location>
    <ligand>
        <name>Zn(2+)</name>
        <dbReference type="ChEBI" id="CHEBI:29105"/>
        <label>1</label>
    </ligand>
</feature>
<accession>A0A101FYA6</accession>
<keyword evidence="10 12" id="KW-0413">Isomerase</keyword>
<dbReference type="EMBL" id="LGFU01000011">
    <property type="protein sequence ID" value="KUK46719.1"/>
    <property type="molecule type" value="Genomic_DNA"/>
</dbReference>
<feature type="binding site" evidence="12">
    <location>
        <position position="592"/>
    </location>
    <ligand>
        <name>Zn(2+)</name>
        <dbReference type="ChEBI" id="CHEBI:29105"/>
        <label>1</label>
    </ligand>
</feature>
<comment type="catalytic activity">
    <reaction evidence="11 12">
        <text>ATP + H2O = ADP + phosphate + H(+)</text>
        <dbReference type="Rhea" id="RHEA:13065"/>
        <dbReference type="ChEBI" id="CHEBI:15377"/>
        <dbReference type="ChEBI" id="CHEBI:15378"/>
        <dbReference type="ChEBI" id="CHEBI:30616"/>
        <dbReference type="ChEBI" id="CHEBI:43474"/>
        <dbReference type="ChEBI" id="CHEBI:456216"/>
        <dbReference type="EC" id="5.6.2.4"/>
    </reaction>
</comment>
<evidence type="ECO:0000313" key="14">
    <source>
        <dbReference type="EMBL" id="KUK46719.1"/>
    </source>
</evidence>
<dbReference type="SMART" id="SM00490">
    <property type="entry name" value="HELICc"/>
    <property type="match status" value="1"/>
</dbReference>
<dbReference type="InterPro" id="IPR041236">
    <property type="entry name" value="PriA_C"/>
</dbReference>
<dbReference type="Gene3D" id="3.40.1440.60">
    <property type="entry name" value="PriA, 3(prime) DNA-binding domain"/>
    <property type="match status" value="1"/>
</dbReference>
<evidence type="ECO:0000256" key="6">
    <source>
        <dbReference type="ARBA" id="ARBA00022806"/>
    </source>
</evidence>
<dbReference type="PANTHER" id="PTHR30580">
    <property type="entry name" value="PRIMOSOMAL PROTEIN N"/>
    <property type="match status" value="1"/>
</dbReference>
<reference evidence="14 15" key="1">
    <citation type="journal article" date="2015" name="MBio">
        <title>Genome-Resolved Metagenomic Analysis Reveals Roles for Candidate Phyla and Other Microbial Community Members in Biogeochemical Transformations in Oil Reservoirs.</title>
        <authorList>
            <person name="Hu P."/>
            <person name="Tom L."/>
            <person name="Singh A."/>
            <person name="Thomas B.C."/>
            <person name="Baker B.J."/>
            <person name="Piceno Y.M."/>
            <person name="Andersen G.L."/>
            <person name="Banfield J.F."/>
        </authorList>
    </citation>
    <scope>NUCLEOTIDE SEQUENCE [LARGE SCALE GENOMIC DNA]</scope>
    <source>
        <strain evidence="14">46_16</strain>
    </source>
</reference>
<evidence type="ECO:0000256" key="1">
    <source>
        <dbReference type="ARBA" id="ARBA00022515"/>
    </source>
</evidence>
<feature type="binding site" evidence="12">
    <location>
        <position position="589"/>
    </location>
    <ligand>
        <name>Zn(2+)</name>
        <dbReference type="ChEBI" id="CHEBI:29105"/>
        <label>1</label>
    </ligand>
</feature>
<protein>
    <recommendedName>
        <fullName evidence="12">Replication restart protein PriA</fullName>
    </recommendedName>
    <alternativeName>
        <fullName evidence="12">ATP-dependent DNA helicase PriA</fullName>
        <ecNumber evidence="12">5.6.2.4</ecNumber>
    </alternativeName>
    <alternativeName>
        <fullName evidence="12">DNA 3'-5' helicase PriA</fullName>
    </alternativeName>
</protein>
<sequence length="836" mass="94213">MSMIIRVVVNIPGIDALFDYDVPDRYAGIQQGSLLVVPFRKMRAQAVVVEMNCSSTVIERKEILGILDTEPVLNSDQIALAKWMATHYFSSISDCVHLMLPPGINQLADVVYSLKRLPAASENLSATQKKILEMIRTRGALRSRQLQAAFPHASWRVALRGLLKNGYLDSNSYLPDPHIQRKTIRTAQISVSKAVLGDRQQDLGRAGTNAAERRGAALEFLLQEGIPVNTAWVYAASGANAADLKTLEEKGFIHLSEVEIWRDPLKDIEVSPTKKPELTSAQCKAWSQIEKQLTEKKKKPILIHGVTGSGKTELYLRAVEKVVEQGKQVLVMVPEISLTPQTVKRFMARFPGQVGLVHSRLSTGERVDTWRRARMGKLPIIIGPRSALFTPFPDLGLIVMDEFHDPSFYQSDNKPLYDAVRTALQYAVLTDSNIMLGSATPDVELYFRAQSEGWALIHLPDRILAHQEYIQQKRSQFPDAEIHMEEQNGSAAVLPLPLVQIVDMRNELRQGNHSMFSRSLQAALRTILDRKQQAILFLNRRGSATYIFCRNCGKVLLCPRCDIPLTMHMDKKKLVCHVCGYEKDVPQRCPECGATQIRQYGGGTQKVEEQLYQLFPSARILRWDADTTRQHGAEELLLSHFANHHADFLIGTQMLAKGLDLPLVTLVGIVLADVGLNFPDFRAPERIFQTLTQVAGRSGRSPLGGQVILQTYQPDHYAIQRASRHDFNGFYRDEIVHRRELHYPPFTDLVRLELRHQDQRVAINKASALFEQITTIVGNDPELAGTIISGPVSPFFSKQRGYYRQHIVLRGKNLEAILHKINLQDWRIEVNPPDLL</sequence>
<evidence type="ECO:0000256" key="10">
    <source>
        <dbReference type="ARBA" id="ARBA00023235"/>
    </source>
</evidence>
<dbReference type="Gene3D" id="3.40.50.300">
    <property type="entry name" value="P-loop containing nucleotide triphosphate hydrolases"/>
    <property type="match status" value="2"/>
</dbReference>
<evidence type="ECO:0000256" key="11">
    <source>
        <dbReference type="ARBA" id="ARBA00048988"/>
    </source>
</evidence>
<dbReference type="PROSITE" id="PS51192">
    <property type="entry name" value="HELICASE_ATP_BIND_1"/>
    <property type="match status" value="1"/>
</dbReference>
<dbReference type="CDD" id="cd18804">
    <property type="entry name" value="SF2_C_priA"/>
    <property type="match status" value="1"/>
</dbReference>
<gene>
    <name evidence="12" type="primary">priA</name>
    <name evidence="14" type="ORF">XD73_0423</name>
</gene>
<dbReference type="GO" id="GO:0003677">
    <property type="term" value="F:DNA binding"/>
    <property type="evidence" value="ECO:0007669"/>
    <property type="project" value="UniProtKB-UniRule"/>
</dbReference>
<dbReference type="InterPro" id="IPR014001">
    <property type="entry name" value="Helicase_ATP-bd"/>
</dbReference>
<dbReference type="Proteomes" id="UP000064249">
    <property type="component" value="Unassembled WGS sequence"/>
</dbReference>
<dbReference type="Pfam" id="PF18074">
    <property type="entry name" value="PriA_C"/>
    <property type="match status" value="1"/>
</dbReference>
<comment type="similarity">
    <text evidence="12">Belongs to the helicase family. PriA subfamily.</text>
</comment>
<evidence type="ECO:0000256" key="12">
    <source>
        <dbReference type="HAMAP-Rule" id="MF_00983"/>
    </source>
</evidence>
<organism evidence="14 15">
    <name type="scientific">Anaerolinea thermophila</name>
    <dbReference type="NCBI Taxonomy" id="167964"/>
    <lineage>
        <taxon>Bacteria</taxon>
        <taxon>Bacillati</taxon>
        <taxon>Chloroflexota</taxon>
        <taxon>Anaerolineae</taxon>
        <taxon>Anaerolineales</taxon>
        <taxon>Anaerolineaceae</taxon>
        <taxon>Anaerolinea</taxon>
    </lineage>
</organism>
<evidence type="ECO:0000256" key="3">
    <source>
        <dbReference type="ARBA" id="ARBA00022723"/>
    </source>
</evidence>
<dbReference type="Pfam" id="PF18319">
    <property type="entry name" value="Zn_ribbon_PriA"/>
    <property type="match status" value="1"/>
</dbReference>
<dbReference type="InterPro" id="IPR041222">
    <property type="entry name" value="PriA_3primeBD"/>
</dbReference>
<dbReference type="AlphaFoldDB" id="A0A101FYA6"/>
<dbReference type="GO" id="GO:0043138">
    <property type="term" value="F:3'-5' DNA helicase activity"/>
    <property type="evidence" value="ECO:0007669"/>
    <property type="project" value="UniProtKB-EC"/>
</dbReference>
<evidence type="ECO:0000256" key="9">
    <source>
        <dbReference type="ARBA" id="ARBA00023125"/>
    </source>
</evidence>
<evidence type="ECO:0000256" key="5">
    <source>
        <dbReference type="ARBA" id="ARBA00022801"/>
    </source>
</evidence>
<dbReference type="InterPro" id="IPR027417">
    <property type="entry name" value="P-loop_NTPase"/>
</dbReference>
<feature type="domain" description="Helicase ATP-binding" evidence="13">
    <location>
        <begin position="292"/>
        <end position="459"/>
    </location>
</feature>
<dbReference type="GO" id="GO:1990077">
    <property type="term" value="C:primosome complex"/>
    <property type="evidence" value="ECO:0007669"/>
    <property type="project" value="UniProtKB-UniRule"/>
</dbReference>
<dbReference type="NCBIfam" id="TIGR00595">
    <property type="entry name" value="priA"/>
    <property type="match status" value="1"/>
</dbReference>
<name>A0A101FYA6_9CHLR</name>
<dbReference type="SUPFAM" id="SSF52540">
    <property type="entry name" value="P-loop containing nucleoside triphosphate hydrolases"/>
    <property type="match status" value="2"/>
</dbReference>
<feature type="binding site" evidence="12">
    <location>
        <position position="558"/>
    </location>
    <ligand>
        <name>Zn(2+)</name>
        <dbReference type="ChEBI" id="CHEBI:29105"/>
        <label>2</label>
    </ligand>
</feature>
<dbReference type="InterPro" id="IPR040498">
    <property type="entry name" value="PriA_CRR"/>
</dbReference>
<dbReference type="GO" id="GO:0006270">
    <property type="term" value="P:DNA replication initiation"/>
    <property type="evidence" value="ECO:0007669"/>
    <property type="project" value="TreeGrafter"/>
</dbReference>
<dbReference type="Pfam" id="PF00270">
    <property type="entry name" value="DEAD"/>
    <property type="match status" value="1"/>
</dbReference>
<dbReference type="GO" id="GO:0006310">
    <property type="term" value="P:DNA recombination"/>
    <property type="evidence" value="ECO:0007669"/>
    <property type="project" value="InterPro"/>
</dbReference>
<feature type="binding site" evidence="12">
    <location>
        <position position="552"/>
    </location>
    <ligand>
        <name>Zn(2+)</name>
        <dbReference type="ChEBI" id="CHEBI:29105"/>
        <label>1</label>
    </ligand>
</feature>
<dbReference type="GO" id="GO:0008270">
    <property type="term" value="F:zinc ion binding"/>
    <property type="evidence" value="ECO:0007669"/>
    <property type="project" value="UniProtKB-UniRule"/>
</dbReference>
<dbReference type="InterPro" id="IPR001650">
    <property type="entry name" value="Helicase_C-like"/>
</dbReference>
<keyword evidence="8 12" id="KW-0067">ATP-binding</keyword>
<keyword evidence="9 12" id="KW-0238">DNA-binding</keyword>
<evidence type="ECO:0000256" key="2">
    <source>
        <dbReference type="ARBA" id="ARBA00022705"/>
    </source>
</evidence>
<evidence type="ECO:0000259" key="13">
    <source>
        <dbReference type="PROSITE" id="PS51192"/>
    </source>
</evidence>
<dbReference type="EC" id="5.6.2.4" evidence="12"/>
<dbReference type="GO" id="GO:0006302">
    <property type="term" value="P:double-strand break repair"/>
    <property type="evidence" value="ECO:0007669"/>
    <property type="project" value="InterPro"/>
</dbReference>
<dbReference type="SMART" id="SM00487">
    <property type="entry name" value="DEXDc"/>
    <property type="match status" value="1"/>
</dbReference>
<evidence type="ECO:0000256" key="8">
    <source>
        <dbReference type="ARBA" id="ARBA00022840"/>
    </source>
</evidence>
<evidence type="ECO:0000256" key="7">
    <source>
        <dbReference type="ARBA" id="ARBA00022833"/>
    </source>
</evidence>
<comment type="cofactor">
    <cofactor evidence="12">
        <name>Zn(2+)</name>
        <dbReference type="ChEBI" id="CHEBI:29105"/>
    </cofactor>
    <text evidence="12">Binds 2 zinc ions per subunit.</text>
</comment>
<keyword evidence="7 12" id="KW-0862">Zinc</keyword>
<dbReference type="HAMAP" id="MF_00983">
    <property type="entry name" value="PriA"/>
    <property type="match status" value="1"/>
</dbReference>
<dbReference type="Pfam" id="PF17764">
    <property type="entry name" value="PriA_3primeBD"/>
    <property type="match status" value="1"/>
</dbReference>
<keyword evidence="1 12" id="KW-0639">Primosome</keyword>
<feature type="binding site" evidence="12">
    <location>
        <position position="561"/>
    </location>
    <ligand>
        <name>Zn(2+)</name>
        <dbReference type="ChEBI" id="CHEBI:29105"/>
        <label>2</label>
    </ligand>
</feature>
<keyword evidence="5 12" id="KW-0378">Hydrolase</keyword>
<dbReference type="InterPro" id="IPR042115">
    <property type="entry name" value="PriA_3primeBD_sf"/>
</dbReference>
<keyword evidence="2 12" id="KW-0235">DNA replication</keyword>
<dbReference type="GO" id="GO:0016887">
    <property type="term" value="F:ATP hydrolysis activity"/>
    <property type="evidence" value="ECO:0007669"/>
    <property type="project" value="RHEA"/>
</dbReference>